<organism evidence="4 5">
    <name type="scientific">Actinomadura namibiensis</name>
    <dbReference type="NCBI Taxonomy" id="182080"/>
    <lineage>
        <taxon>Bacteria</taxon>
        <taxon>Bacillati</taxon>
        <taxon>Actinomycetota</taxon>
        <taxon>Actinomycetes</taxon>
        <taxon>Streptosporangiales</taxon>
        <taxon>Thermomonosporaceae</taxon>
        <taxon>Actinomadura</taxon>
    </lineage>
</organism>
<dbReference type="Proteomes" id="UP000572680">
    <property type="component" value="Unassembled WGS sequence"/>
</dbReference>
<dbReference type="Gene3D" id="1.10.443.10">
    <property type="entry name" value="Intergrase catalytic core"/>
    <property type="match status" value="1"/>
</dbReference>
<feature type="region of interest" description="Disordered" evidence="3">
    <location>
        <begin position="317"/>
        <end position="336"/>
    </location>
</feature>
<dbReference type="GO" id="GO:0015074">
    <property type="term" value="P:DNA integration"/>
    <property type="evidence" value="ECO:0007669"/>
    <property type="project" value="InterPro"/>
</dbReference>
<accession>A0A7W3LKT1</accession>
<keyword evidence="5" id="KW-1185">Reference proteome</keyword>
<name>A0A7W3LKT1_ACTNM</name>
<reference evidence="4 5" key="1">
    <citation type="submission" date="2020-08" db="EMBL/GenBank/DDBJ databases">
        <title>Genomic Encyclopedia of Type Strains, Phase IV (KMG-IV): sequencing the most valuable type-strain genomes for metagenomic binning, comparative biology and taxonomic classification.</title>
        <authorList>
            <person name="Goeker M."/>
        </authorList>
    </citation>
    <scope>NUCLEOTIDE SEQUENCE [LARGE SCALE GENOMIC DNA]</scope>
    <source>
        <strain evidence="4 5">DSM 44197</strain>
    </source>
</reference>
<dbReference type="SUPFAM" id="SSF56349">
    <property type="entry name" value="DNA breaking-rejoining enzymes"/>
    <property type="match status" value="1"/>
</dbReference>
<keyword evidence="2" id="KW-0233">DNA recombination</keyword>
<evidence type="ECO:0000313" key="4">
    <source>
        <dbReference type="EMBL" id="MBA8949929.1"/>
    </source>
</evidence>
<dbReference type="GO" id="GO:0003677">
    <property type="term" value="F:DNA binding"/>
    <property type="evidence" value="ECO:0007669"/>
    <property type="project" value="UniProtKB-KW"/>
</dbReference>
<dbReference type="InterPro" id="IPR010998">
    <property type="entry name" value="Integrase_recombinase_N"/>
</dbReference>
<evidence type="ECO:0008006" key="6">
    <source>
        <dbReference type="Google" id="ProtNLM"/>
    </source>
</evidence>
<dbReference type="Gene3D" id="1.10.150.130">
    <property type="match status" value="1"/>
</dbReference>
<dbReference type="RefSeq" id="WP_246442349.1">
    <property type="nucleotide sequence ID" value="NZ_BAAALP010000027.1"/>
</dbReference>
<protein>
    <recommendedName>
        <fullName evidence="6">Integrase</fullName>
    </recommendedName>
</protein>
<gene>
    <name evidence="4" type="ORF">HNR61_001542</name>
</gene>
<evidence type="ECO:0000256" key="2">
    <source>
        <dbReference type="ARBA" id="ARBA00023172"/>
    </source>
</evidence>
<dbReference type="GO" id="GO:0006310">
    <property type="term" value="P:DNA recombination"/>
    <property type="evidence" value="ECO:0007669"/>
    <property type="project" value="UniProtKB-KW"/>
</dbReference>
<dbReference type="InterPro" id="IPR011010">
    <property type="entry name" value="DNA_brk_join_enz"/>
</dbReference>
<comment type="caution">
    <text evidence="4">The sequence shown here is derived from an EMBL/GenBank/DDBJ whole genome shotgun (WGS) entry which is preliminary data.</text>
</comment>
<dbReference type="InterPro" id="IPR013762">
    <property type="entry name" value="Integrase-like_cat_sf"/>
</dbReference>
<proteinExistence type="predicted"/>
<dbReference type="EMBL" id="JACJIA010000002">
    <property type="protein sequence ID" value="MBA8949929.1"/>
    <property type="molecule type" value="Genomic_DNA"/>
</dbReference>
<evidence type="ECO:0000256" key="3">
    <source>
        <dbReference type="SAM" id="MobiDB-lite"/>
    </source>
</evidence>
<evidence type="ECO:0000256" key="1">
    <source>
        <dbReference type="ARBA" id="ARBA00023125"/>
    </source>
</evidence>
<keyword evidence="1" id="KW-0238">DNA-binding</keyword>
<sequence>MENITYDVRIHKMEVYKGNKITTYTVRWKTGPKPWKEPFRKYAQALSFEAELRSAPARREAFDVTTGRLVAWGRTATEMSWYDFCVSYVDMKWKGASGKHRADTAWALVTVMPAMLASEHGKPDDKKMRTALRRWAFNSKNRVDCPDDAAQILKWLSRNTKPVSALSDPKVMRAVLDRAAPLLDGSLAAPSTIQRNRAILHNACEYAMELNMLTRNPIKAIKWKAPKASPEVDRRSVVNHGQTRRLLQALQEQSPSGLRLAAFFAVLYYAGLRPEEAVNLRRENITLPPLVWNDQTEKWEEPEDDWGELHFCTAAPEVGVDRRRRPPRSATPQGPR</sequence>
<dbReference type="AlphaFoldDB" id="A0A7W3LKT1"/>
<evidence type="ECO:0000313" key="5">
    <source>
        <dbReference type="Proteomes" id="UP000572680"/>
    </source>
</evidence>